<dbReference type="Gene3D" id="1.10.10.10">
    <property type="entry name" value="Winged helix-like DNA-binding domain superfamily/Winged helix DNA-binding domain"/>
    <property type="match status" value="1"/>
</dbReference>
<gene>
    <name evidence="6" type="ORF">BKE38_13185</name>
</gene>
<dbReference type="AlphaFoldDB" id="A0A1V2H2E9"/>
<dbReference type="Pfam" id="PF01614">
    <property type="entry name" value="IclR_C"/>
    <property type="match status" value="1"/>
</dbReference>
<evidence type="ECO:0008006" key="8">
    <source>
        <dbReference type="Google" id="ProtNLM"/>
    </source>
</evidence>
<comment type="caution">
    <text evidence="6">The sequence shown here is derived from an EMBL/GenBank/DDBJ whole genome shotgun (WGS) entry which is preliminary data.</text>
</comment>
<dbReference type="PROSITE" id="PS51078">
    <property type="entry name" value="ICLR_ED"/>
    <property type="match status" value="1"/>
</dbReference>
<name>A0A1V2H2E9_9PROT</name>
<protein>
    <recommendedName>
        <fullName evidence="8">IclR family transcriptional regulator</fullName>
    </recommendedName>
</protein>
<evidence type="ECO:0000259" key="5">
    <source>
        <dbReference type="PROSITE" id="PS51078"/>
    </source>
</evidence>
<dbReference type="InterPro" id="IPR014757">
    <property type="entry name" value="Tscrpt_reg_IclR_C"/>
</dbReference>
<evidence type="ECO:0000256" key="1">
    <source>
        <dbReference type="ARBA" id="ARBA00023015"/>
    </source>
</evidence>
<evidence type="ECO:0000259" key="4">
    <source>
        <dbReference type="PROSITE" id="PS51077"/>
    </source>
</evidence>
<dbReference type="GO" id="GO:0003677">
    <property type="term" value="F:DNA binding"/>
    <property type="evidence" value="ECO:0007669"/>
    <property type="project" value="UniProtKB-KW"/>
</dbReference>
<dbReference type="GO" id="GO:0045892">
    <property type="term" value="P:negative regulation of DNA-templated transcription"/>
    <property type="evidence" value="ECO:0007669"/>
    <property type="project" value="TreeGrafter"/>
</dbReference>
<keyword evidence="2" id="KW-0238">DNA-binding</keyword>
<evidence type="ECO:0000256" key="3">
    <source>
        <dbReference type="ARBA" id="ARBA00023163"/>
    </source>
</evidence>
<organism evidence="6 7">
    <name type="scientific">Teichococcus deserti</name>
    <dbReference type="NCBI Taxonomy" id="1817963"/>
    <lineage>
        <taxon>Bacteria</taxon>
        <taxon>Pseudomonadati</taxon>
        <taxon>Pseudomonadota</taxon>
        <taxon>Alphaproteobacteria</taxon>
        <taxon>Acetobacterales</taxon>
        <taxon>Roseomonadaceae</taxon>
        <taxon>Roseomonas</taxon>
    </lineage>
</organism>
<dbReference type="GO" id="GO:0003700">
    <property type="term" value="F:DNA-binding transcription factor activity"/>
    <property type="evidence" value="ECO:0007669"/>
    <property type="project" value="TreeGrafter"/>
</dbReference>
<dbReference type="PANTHER" id="PTHR30136">
    <property type="entry name" value="HELIX-TURN-HELIX TRANSCRIPTIONAL REGULATOR, ICLR FAMILY"/>
    <property type="match status" value="1"/>
</dbReference>
<dbReference type="InterPro" id="IPR036390">
    <property type="entry name" value="WH_DNA-bd_sf"/>
</dbReference>
<dbReference type="SUPFAM" id="SSF46785">
    <property type="entry name" value="Winged helix' DNA-binding domain"/>
    <property type="match status" value="1"/>
</dbReference>
<evidence type="ECO:0000313" key="6">
    <source>
        <dbReference type="EMBL" id="ONG53164.1"/>
    </source>
</evidence>
<dbReference type="InterPro" id="IPR011991">
    <property type="entry name" value="ArsR-like_HTH"/>
</dbReference>
<dbReference type="PANTHER" id="PTHR30136:SF35">
    <property type="entry name" value="HTH-TYPE TRANSCRIPTIONAL REGULATOR RV1719"/>
    <property type="match status" value="1"/>
</dbReference>
<dbReference type="InterPro" id="IPR050707">
    <property type="entry name" value="HTH_MetabolicPath_Reg"/>
</dbReference>
<dbReference type="Pfam" id="PF09339">
    <property type="entry name" value="HTH_IclR"/>
    <property type="match status" value="1"/>
</dbReference>
<dbReference type="SUPFAM" id="SSF55781">
    <property type="entry name" value="GAF domain-like"/>
    <property type="match status" value="1"/>
</dbReference>
<evidence type="ECO:0000313" key="7">
    <source>
        <dbReference type="Proteomes" id="UP000188879"/>
    </source>
</evidence>
<dbReference type="SMART" id="SM00346">
    <property type="entry name" value="HTH_ICLR"/>
    <property type="match status" value="1"/>
</dbReference>
<dbReference type="EMBL" id="MLCO01000111">
    <property type="protein sequence ID" value="ONG53164.1"/>
    <property type="molecule type" value="Genomic_DNA"/>
</dbReference>
<evidence type="ECO:0000256" key="2">
    <source>
        <dbReference type="ARBA" id="ARBA00023125"/>
    </source>
</evidence>
<dbReference type="InterPro" id="IPR005471">
    <property type="entry name" value="Tscrpt_reg_IclR_N"/>
</dbReference>
<proteinExistence type="predicted"/>
<dbReference type="InterPro" id="IPR036388">
    <property type="entry name" value="WH-like_DNA-bd_sf"/>
</dbReference>
<dbReference type="OrthoDB" id="7255460at2"/>
<dbReference type="CDD" id="cd00090">
    <property type="entry name" value="HTH_ARSR"/>
    <property type="match status" value="1"/>
</dbReference>
<accession>A0A1V2H2E9</accession>
<keyword evidence="1" id="KW-0805">Transcription regulation</keyword>
<keyword evidence="3" id="KW-0804">Transcription</keyword>
<dbReference type="Gene3D" id="3.30.450.40">
    <property type="match status" value="1"/>
</dbReference>
<feature type="domain" description="IclR-ED" evidence="5">
    <location>
        <begin position="71"/>
        <end position="256"/>
    </location>
</feature>
<dbReference type="RefSeq" id="WP_076957818.1">
    <property type="nucleotide sequence ID" value="NZ_MLCO01000111.1"/>
</dbReference>
<keyword evidence="7" id="KW-1185">Reference proteome</keyword>
<dbReference type="InterPro" id="IPR029016">
    <property type="entry name" value="GAF-like_dom_sf"/>
</dbReference>
<dbReference type="PROSITE" id="PS51077">
    <property type="entry name" value="HTH_ICLR"/>
    <property type="match status" value="1"/>
</dbReference>
<sequence length="260" mass="27658">MAAEARDSQGVVARVAEILRAFAEAGGSLSIKELSQRLDLPPSTLHRLLDQLLETGLVERAAHRRYRVGGEFSRIGALAARKAGMLRLAGPVLQDVARQTTETCMLGLLLPQSLSMMFVDKAAAALPLPYPIRMHRARPLLWGATGLCLLAWLPPPAVEQVLRGAGPSPLDGRAPPRGAALAERLAQIRARGYALTRGEQTRDAVGLAAPVFGAGQSIVGDLCITLPRARFAACDEARFAGLLMQRAATLSRLNGHVAVA</sequence>
<reference evidence="6 7" key="1">
    <citation type="submission" date="2016-10" db="EMBL/GenBank/DDBJ databases">
        <title>Draft Genome sequence of Roseomonas sp. strain M3.</title>
        <authorList>
            <person name="Subhash Y."/>
            <person name="Lee S."/>
        </authorList>
    </citation>
    <scope>NUCLEOTIDE SEQUENCE [LARGE SCALE GENOMIC DNA]</scope>
    <source>
        <strain evidence="6 7">M3</strain>
    </source>
</reference>
<feature type="domain" description="HTH iclR-type" evidence="4">
    <location>
        <begin position="9"/>
        <end position="70"/>
    </location>
</feature>
<dbReference type="Proteomes" id="UP000188879">
    <property type="component" value="Unassembled WGS sequence"/>
</dbReference>